<reference evidence="1" key="1">
    <citation type="submission" date="2020-03" db="EMBL/GenBank/DDBJ databases">
        <title>The deep terrestrial virosphere.</title>
        <authorList>
            <person name="Holmfeldt K."/>
            <person name="Nilsson E."/>
            <person name="Simone D."/>
            <person name="Lopez-Fernandez M."/>
            <person name="Wu X."/>
            <person name="de Brujin I."/>
            <person name="Lundin D."/>
            <person name="Andersson A."/>
            <person name="Bertilsson S."/>
            <person name="Dopson M."/>
        </authorList>
    </citation>
    <scope>NUCLEOTIDE SEQUENCE</scope>
    <source>
        <strain evidence="1">MM171A00097</strain>
    </source>
</reference>
<gene>
    <name evidence="1" type="ORF">MM171A00097_0123</name>
</gene>
<dbReference type="EMBL" id="MT143710">
    <property type="protein sequence ID" value="QJA43476.1"/>
    <property type="molecule type" value="Genomic_DNA"/>
</dbReference>
<dbReference type="AlphaFoldDB" id="A0A6H1Z6H8"/>
<proteinExistence type="predicted"/>
<name>A0A6H1Z6H8_9ZZZZ</name>
<evidence type="ECO:0000313" key="1">
    <source>
        <dbReference type="EMBL" id="QJA43476.1"/>
    </source>
</evidence>
<protein>
    <submittedName>
        <fullName evidence="1">Uncharacterized protein</fullName>
    </submittedName>
</protein>
<sequence length="64" mass="7260">MIKASVVCPLCGETIHGEVNDITRGDLLMGHLVERHASRVRPSHPKEGPPLPRGLKVHWPWREY</sequence>
<accession>A0A6H1Z6H8</accession>
<organism evidence="1">
    <name type="scientific">viral metagenome</name>
    <dbReference type="NCBI Taxonomy" id="1070528"/>
    <lineage>
        <taxon>unclassified sequences</taxon>
        <taxon>metagenomes</taxon>
        <taxon>organismal metagenomes</taxon>
    </lineage>
</organism>